<reference evidence="2 3" key="1">
    <citation type="submission" date="2019-07" db="EMBL/GenBank/DDBJ databases">
        <authorList>
            <person name="Hibberd C M."/>
            <person name="Gehrig L. J."/>
            <person name="Chang H.-W."/>
            <person name="Venkatesh S."/>
        </authorList>
    </citation>
    <scope>NUCLEOTIDE SEQUENCE [LARGE SCALE GENOMIC DNA]</scope>
    <source>
        <strain evidence="2">Streptococcus_salivarius_SS_Bg39</strain>
    </source>
</reference>
<evidence type="ECO:0000313" key="2">
    <source>
        <dbReference type="EMBL" id="VUX08718.1"/>
    </source>
</evidence>
<protein>
    <recommendedName>
        <fullName evidence="4">Plasmid recombination enzyme</fullName>
    </recommendedName>
</protein>
<sequence length="417" mass="48797">MNNAYTISAHFGKKMSRDHNIRNRNITNSEDHIDPDGYFKIIEDRPIKQAYYKIFGQAVLDYNAKQTRSDRQIIDYHTKVLSAYKRDPNRNPATSHEAIFTIGNVNHHPTITESEKILTDFLEQFKKNNPNAIIFGAYFHADEPGSAPHLHVDFILVKRQNKRGLSIQVSQEGALKEMGYYTTGSKKNKDLVSAQTRWQAAQRELLRTTARNHGLQVQESGKSKTIANHLDTEIYKRTTKLKNLDQKIEEKKMWAENAKSEAEKNKKELSEILRTKQELDIEIQMKKANLEEITKIKKKNKELREENTFLKKSINILQESIDLAESCFKTYFLKNKENLWNIFKQKLSQTFGSKKYERYNIIRHDTELNEKLAQHERDYLEGERRDPPPTLLFGYDAKTDNESDFHCEELTIENKNL</sequence>
<dbReference type="Proteomes" id="UP000380217">
    <property type="component" value="Unassembled WGS sequence"/>
</dbReference>
<proteinExistence type="predicted"/>
<dbReference type="Gene3D" id="3.30.930.30">
    <property type="match status" value="1"/>
</dbReference>
<evidence type="ECO:0008006" key="4">
    <source>
        <dbReference type="Google" id="ProtNLM"/>
    </source>
</evidence>
<accession>A0A564TNE3</accession>
<dbReference type="EMBL" id="CABHNJ010000032">
    <property type="protein sequence ID" value="VUX08718.1"/>
    <property type="molecule type" value="Genomic_DNA"/>
</dbReference>
<organism evidence="2 3">
    <name type="scientific">Streptococcus vestibularis</name>
    <dbReference type="NCBI Taxonomy" id="1343"/>
    <lineage>
        <taxon>Bacteria</taxon>
        <taxon>Bacillati</taxon>
        <taxon>Bacillota</taxon>
        <taxon>Bacilli</taxon>
        <taxon>Lactobacillales</taxon>
        <taxon>Streptococcaceae</taxon>
        <taxon>Streptococcus</taxon>
    </lineage>
</organism>
<dbReference type="RefSeq" id="WP_154864873.1">
    <property type="nucleotide sequence ID" value="NZ_CABHNJ010000032.1"/>
</dbReference>
<evidence type="ECO:0000313" key="3">
    <source>
        <dbReference type="Proteomes" id="UP000380217"/>
    </source>
</evidence>
<feature type="coiled-coil region" evidence="1">
    <location>
        <begin position="241"/>
        <end position="320"/>
    </location>
</feature>
<gene>
    <name evidence="2" type="ORF">SSSS39_00047</name>
</gene>
<keyword evidence="1" id="KW-0175">Coiled coil</keyword>
<dbReference type="AlphaFoldDB" id="A0A564TNE3"/>
<evidence type="ECO:0000256" key="1">
    <source>
        <dbReference type="SAM" id="Coils"/>
    </source>
</evidence>
<name>A0A564TNE3_STRVE</name>